<name>A0A8D0DJJ0_SALMN</name>
<evidence type="ECO:0000256" key="2">
    <source>
        <dbReference type="ARBA" id="ARBA00023157"/>
    </source>
</evidence>
<evidence type="ECO:0000256" key="4">
    <source>
        <dbReference type="SAM" id="MobiDB-lite"/>
    </source>
</evidence>
<dbReference type="AlphaFoldDB" id="A0A8D0DJJ0"/>
<dbReference type="InterPro" id="IPR013783">
    <property type="entry name" value="Ig-like_fold"/>
</dbReference>
<reference evidence="5" key="2">
    <citation type="submission" date="2025-09" db="UniProtKB">
        <authorList>
            <consortium name="Ensembl"/>
        </authorList>
    </citation>
    <scope>IDENTIFICATION</scope>
</reference>
<dbReference type="PANTHER" id="PTHR16423:SF6">
    <property type="entry name" value="TRIGGERING RECEPTOR EXPRESSED ON MYELOID CELLS 2-RELATED"/>
    <property type="match status" value="1"/>
</dbReference>
<feature type="region of interest" description="Disordered" evidence="4">
    <location>
        <begin position="143"/>
        <end position="168"/>
    </location>
</feature>
<protein>
    <submittedName>
        <fullName evidence="5">Uncharacterized protein</fullName>
    </submittedName>
</protein>
<dbReference type="PANTHER" id="PTHR16423">
    <property type="entry name" value="TREM-LIKE TRANSCRIPT PROTEIN"/>
    <property type="match status" value="1"/>
</dbReference>
<keyword evidence="1" id="KW-0732">Signal</keyword>
<keyword evidence="6" id="KW-1185">Reference proteome</keyword>
<dbReference type="SUPFAM" id="SSF48726">
    <property type="entry name" value="Immunoglobulin"/>
    <property type="match status" value="1"/>
</dbReference>
<dbReference type="Ensembl" id="ENSSMRT00000002848.1">
    <property type="protein sequence ID" value="ENSSMRP00000002379.1"/>
    <property type="gene ID" value="ENSSMRG00000002042.1"/>
</dbReference>
<accession>A0A8D0DJJ0</accession>
<sequence>IIWNPAPLLNPDKAGGSSEEVLLVEGTSLRIKAFCGHQHLKGEKVWCKEKLKEECYHNAPLSFPGSGWKYLTTESSQWIILEGSANDCISLIMPSLQVEDSGIYWFGILNHATFISLEKINVVIHKSEYLVLFPRSVSSSNQRRSAEGLGRSGRRPEFMGNLFTPLSI</sequence>
<evidence type="ECO:0000256" key="3">
    <source>
        <dbReference type="ARBA" id="ARBA00023319"/>
    </source>
</evidence>
<dbReference type="InterPro" id="IPR052314">
    <property type="entry name" value="Immune_rcpt_domain"/>
</dbReference>
<dbReference type="Proteomes" id="UP000694421">
    <property type="component" value="Unplaced"/>
</dbReference>
<evidence type="ECO:0000313" key="6">
    <source>
        <dbReference type="Proteomes" id="UP000694421"/>
    </source>
</evidence>
<proteinExistence type="predicted"/>
<dbReference type="InterPro" id="IPR036179">
    <property type="entry name" value="Ig-like_dom_sf"/>
</dbReference>
<dbReference type="GO" id="GO:0009986">
    <property type="term" value="C:cell surface"/>
    <property type="evidence" value="ECO:0007669"/>
    <property type="project" value="TreeGrafter"/>
</dbReference>
<organism evidence="5 6">
    <name type="scientific">Salvator merianae</name>
    <name type="common">Argentine black and white tegu</name>
    <name type="synonym">Tupinambis merianae</name>
    <dbReference type="NCBI Taxonomy" id="96440"/>
    <lineage>
        <taxon>Eukaryota</taxon>
        <taxon>Metazoa</taxon>
        <taxon>Chordata</taxon>
        <taxon>Craniata</taxon>
        <taxon>Vertebrata</taxon>
        <taxon>Euteleostomi</taxon>
        <taxon>Lepidosauria</taxon>
        <taxon>Squamata</taxon>
        <taxon>Bifurcata</taxon>
        <taxon>Unidentata</taxon>
        <taxon>Episquamata</taxon>
        <taxon>Laterata</taxon>
        <taxon>Teiioidea</taxon>
        <taxon>Teiidae</taxon>
        <taxon>Salvator</taxon>
    </lineage>
</organism>
<dbReference type="GO" id="GO:0038023">
    <property type="term" value="F:signaling receptor activity"/>
    <property type="evidence" value="ECO:0007669"/>
    <property type="project" value="TreeGrafter"/>
</dbReference>
<dbReference type="Gene3D" id="2.60.40.10">
    <property type="entry name" value="Immunoglobulins"/>
    <property type="match status" value="1"/>
</dbReference>
<evidence type="ECO:0000313" key="5">
    <source>
        <dbReference type="Ensembl" id="ENSSMRP00000002379.1"/>
    </source>
</evidence>
<evidence type="ECO:0000256" key="1">
    <source>
        <dbReference type="ARBA" id="ARBA00022729"/>
    </source>
</evidence>
<reference evidence="5" key="1">
    <citation type="submission" date="2025-08" db="UniProtKB">
        <authorList>
            <consortium name="Ensembl"/>
        </authorList>
    </citation>
    <scope>IDENTIFICATION</scope>
</reference>
<keyword evidence="2" id="KW-1015">Disulfide bond</keyword>
<dbReference type="GeneTree" id="ENSGT00960000190239"/>
<keyword evidence="3" id="KW-0393">Immunoglobulin domain</keyword>